<comment type="subcellular location">
    <subcellularLocation>
        <location evidence="1">Cytoplasm</location>
    </subcellularLocation>
    <subcellularLocation>
        <location evidence="2">Nucleus</location>
        <location evidence="2">Nucleolus</location>
    </subcellularLocation>
</comment>
<feature type="compositionally biased region" description="Polar residues" evidence="10">
    <location>
        <begin position="51"/>
        <end position="60"/>
    </location>
</feature>
<dbReference type="InterPro" id="IPR027408">
    <property type="entry name" value="PNPase/RNase_PH_dom_sf"/>
</dbReference>
<keyword evidence="8" id="KW-0539">Nucleus</keyword>
<evidence type="ECO:0000256" key="8">
    <source>
        <dbReference type="ARBA" id="ARBA00023242"/>
    </source>
</evidence>
<gene>
    <name evidence="12" type="ORF">BAUCODRAFT_555446</name>
</gene>
<dbReference type="Pfam" id="PF01138">
    <property type="entry name" value="RNase_PH"/>
    <property type="match status" value="1"/>
</dbReference>
<dbReference type="SUPFAM" id="SSF55666">
    <property type="entry name" value="Ribonuclease PH domain 2-like"/>
    <property type="match status" value="1"/>
</dbReference>
<dbReference type="GO" id="GO:0000177">
    <property type="term" value="C:cytoplasmic exosome (RNase complex)"/>
    <property type="evidence" value="ECO:0007669"/>
    <property type="project" value="TreeGrafter"/>
</dbReference>
<evidence type="ECO:0000256" key="5">
    <source>
        <dbReference type="ARBA" id="ARBA00022552"/>
    </source>
</evidence>
<dbReference type="OrthoDB" id="45882at2759"/>
<dbReference type="RefSeq" id="XP_007678432.1">
    <property type="nucleotide sequence ID" value="XM_007680242.1"/>
</dbReference>
<keyword evidence="13" id="KW-1185">Reference proteome</keyword>
<dbReference type="InterPro" id="IPR050590">
    <property type="entry name" value="Exosome_comp_Rrp42_subfam"/>
</dbReference>
<dbReference type="OMA" id="EIKAFWV"/>
<evidence type="ECO:0000256" key="9">
    <source>
        <dbReference type="ARBA" id="ARBA00030617"/>
    </source>
</evidence>
<evidence type="ECO:0000256" key="2">
    <source>
        <dbReference type="ARBA" id="ARBA00004604"/>
    </source>
</evidence>
<dbReference type="eggNOG" id="KOG1613">
    <property type="taxonomic scope" value="Eukaryota"/>
</dbReference>
<feature type="domain" description="Exoribonuclease phosphorolytic" evidence="11">
    <location>
        <begin position="46"/>
        <end position="212"/>
    </location>
</feature>
<dbReference type="GO" id="GO:0000176">
    <property type="term" value="C:nuclear exosome (RNase complex)"/>
    <property type="evidence" value="ECO:0007669"/>
    <property type="project" value="TreeGrafter"/>
</dbReference>
<dbReference type="GO" id="GO:0071038">
    <property type="term" value="P:TRAMP-dependent tRNA surveillance pathway"/>
    <property type="evidence" value="ECO:0007669"/>
    <property type="project" value="TreeGrafter"/>
</dbReference>
<dbReference type="InterPro" id="IPR036345">
    <property type="entry name" value="ExoRNase_PH_dom2_sf"/>
</dbReference>
<dbReference type="InterPro" id="IPR001247">
    <property type="entry name" value="ExoRNase_PH_dom1"/>
</dbReference>
<keyword evidence="5" id="KW-0698">rRNA processing</keyword>
<evidence type="ECO:0000259" key="11">
    <source>
        <dbReference type="Pfam" id="PF01138"/>
    </source>
</evidence>
<evidence type="ECO:0000256" key="6">
    <source>
        <dbReference type="ARBA" id="ARBA00022835"/>
    </source>
</evidence>
<dbReference type="GO" id="GO:0035925">
    <property type="term" value="F:mRNA 3'-UTR AU-rich region binding"/>
    <property type="evidence" value="ECO:0007669"/>
    <property type="project" value="TreeGrafter"/>
</dbReference>
<reference evidence="12 13" key="1">
    <citation type="journal article" date="2012" name="PLoS Pathog.">
        <title>Diverse lifestyles and strategies of plant pathogenesis encoded in the genomes of eighteen Dothideomycetes fungi.</title>
        <authorList>
            <person name="Ohm R.A."/>
            <person name="Feau N."/>
            <person name="Henrissat B."/>
            <person name="Schoch C.L."/>
            <person name="Horwitz B.A."/>
            <person name="Barry K.W."/>
            <person name="Condon B.J."/>
            <person name="Copeland A.C."/>
            <person name="Dhillon B."/>
            <person name="Glaser F."/>
            <person name="Hesse C.N."/>
            <person name="Kosti I."/>
            <person name="LaButti K."/>
            <person name="Lindquist E.A."/>
            <person name="Lucas S."/>
            <person name="Salamov A.A."/>
            <person name="Bradshaw R.E."/>
            <person name="Ciuffetti L."/>
            <person name="Hamelin R.C."/>
            <person name="Kema G.H.J."/>
            <person name="Lawrence C."/>
            <person name="Scott J.A."/>
            <person name="Spatafora J.W."/>
            <person name="Turgeon B.G."/>
            <person name="de Wit P.J.G.M."/>
            <person name="Zhong S."/>
            <person name="Goodwin S.B."/>
            <person name="Grigoriev I.V."/>
        </authorList>
    </citation>
    <scope>NUCLEOTIDE SEQUENCE [LARGE SCALE GENOMIC DNA]</scope>
    <source>
        <strain evidence="12 13">UAMH 10762</strain>
    </source>
</reference>
<evidence type="ECO:0000256" key="10">
    <source>
        <dbReference type="SAM" id="MobiDB-lite"/>
    </source>
</evidence>
<evidence type="ECO:0000256" key="1">
    <source>
        <dbReference type="ARBA" id="ARBA00004496"/>
    </source>
</evidence>
<dbReference type="InterPro" id="IPR020568">
    <property type="entry name" value="Ribosomal_Su5_D2-typ_SF"/>
</dbReference>
<dbReference type="SUPFAM" id="SSF54211">
    <property type="entry name" value="Ribosomal protein S5 domain 2-like"/>
    <property type="match status" value="1"/>
</dbReference>
<dbReference type="GO" id="GO:0071028">
    <property type="term" value="P:nuclear mRNA surveillance"/>
    <property type="evidence" value="ECO:0007669"/>
    <property type="project" value="TreeGrafter"/>
</dbReference>
<dbReference type="GO" id="GO:0034473">
    <property type="term" value="P:U1 snRNA 3'-end processing"/>
    <property type="evidence" value="ECO:0007669"/>
    <property type="project" value="TreeGrafter"/>
</dbReference>
<evidence type="ECO:0000256" key="3">
    <source>
        <dbReference type="ARBA" id="ARBA00006678"/>
    </source>
</evidence>
<proteinExistence type="inferred from homology"/>
<evidence type="ECO:0000313" key="12">
    <source>
        <dbReference type="EMBL" id="EMC94673.1"/>
    </source>
</evidence>
<dbReference type="PANTHER" id="PTHR11097">
    <property type="entry name" value="EXOSOME COMPLEX EXONUCLEASE RIBOSOMAL RNA PROCESSING PROTEIN"/>
    <property type="match status" value="1"/>
</dbReference>
<dbReference type="GO" id="GO:0016075">
    <property type="term" value="P:rRNA catabolic process"/>
    <property type="evidence" value="ECO:0007669"/>
    <property type="project" value="TreeGrafter"/>
</dbReference>
<dbReference type="AlphaFoldDB" id="M2MT23"/>
<dbReference type="GO" id="GO:0071035">
    <property type="term" value="P:nuclear polyadenylation-dependent rRNA catabolic process"/>
    <property type="evidence" value="ECO:0007669"/>
    <property type="project" value="TreeGrafter"/>
</dbReference>
<dbReference type="EMBL" id="KB445558">
    <property type="protein sequence ID" value="EMC94673.1"/>
    <property type="molecule type" value="Genomic_DNA"/>
</dbReference>
<name>M2MT23_BAUPA</name>
<accession>M2MT23</accession>
<dbReference type="STRING" id="717646.M2MT23"/>
<keyword evidence="4" id="KW-0963">Cytoplasm</keyword>
<sequence length="333" mass="36084">MANGTPPAPGLTFPPETFAKLTPRPFLQAHLQHKDSIRPNGRRPEEVRKPTVNTGSLSYSNGSAVVRVGDTAVVCGVRAEILLASDIPHPPNGDADAEHLLEDLGLLVPNVELSTGCSPTHLPGNPPGILAQALSYRILSLLHVSDLVNLQDLQIEYTVPQTDDDLPDAGPKTVVKAYWTLYIDILCIAMDGNPFDAAWTAVIAALRDTSLPRAWWDPDREIILCSPLEAEASRLRLRNLPMASTFAVYSTSSPLKQRAHAESWVLADPDGFEEDVCHESVTVVLSHHMDGKKSGILRVEKHGGGIVDNVALLRCVQATRNRAGEWCAVLGIT</sequence>
<dbReference type="GO" id="GO:0034475">
    <property type="term" value="P:U4 snRNA 3'-end processing"/>
    <property type="evidence" value="ECO:0007669"/>
    <property type="project" value="TreeGrafter"/>
</dbReference>
<dbReference type="GO" id="GO:0034476">
    <property type="term" value="P:U5 snRNA 3'-end processing"/>
    <property type="evidence" value="ECO:0007669"/>
    <property type="project" value="TreeGrafter"/>
</dbReference>
<protein>
    <recommendedName>
        <fullName evidence="9">Ribosomal RNA-processing protein 43</fullName>
    </recommendedName>
</protein>
<keyword evidence="7" id="KW-0694">RNA-binding</keyword>
<dbReference type="PANTHER" id="PTHR11097:SF9">
    <property type="entry name" value="EXOSOME COMPLEX COMPONENT RRP43"/>
    <property type="match status" value="1"/>
</dbReference>
<dbReference type="GeneID" id="19115457"/>
<feature type="region of interest" description="Disordered" evidence="10">
    <location>
        <begin position="33"/>
        <end position="60"/>
    </location>
</feature>
<dbReference type="Proteomes" id="UP000011761">
    <property type="component" value="Unassembled WGS sequence"/>
</dbReference>
<feature type="compositionally biased region" description="Basic and acidic residues" evidence="10">
    <location>
        <begin position="33"/>
        <end position="49"/>
    </location>
</feature>
<evidence type="ECO:0000256" key="7">
    <source>
        <dbReference type="ARBA" id="ARBA00022884"/>
    </source>
</evidence>
<dbReference type="KEGG" id="bcom:BAUCODRAFT_555446"/>
<comment type="similarity">
    <text evidence="3">Belongs to the RNase PH family.</text>
</comment>
<evidence type="ECO:0000313" key="13">
    <source>
        <dbReference type="Proteomes" id="UP000011761"/>
    </source>
</evidence>
<dbReference type="GO" id="GO:0005730">
    <property type="term" value="C:nucleolus"/>
    <property type="evidence" value="ECO:0007669"/>
    <property type="project" value="UniProtKB-SubCell"/>
</dbReference>
<dbReference type="HOGENOM" id="CLU_038194_5_0_1"/>
<evidence type="ECO:0000256" key="4">
    <source>
        <dbReference type="ARBA" id="ARBA00022490"/>
    </source>
</evidence>
<keyword evidence="6" id="KW-0271">Exosome</keyword>
<organism evidence="12 13">
    <name type="scientific">Baudoinia panamericana (strain UAMH 10762)</name>
    <name type="common">Angels' share fungus</name>
    <name type="synonym">Baudoinia compniacensis (strain UAMH 10762)</name>
    <dbReference type="NCBI Taxonomy" id="717646"/>
    <lineage>
        <taxon>Eukaryota</taxon>
        <taxon>Fungi</taxon>
        <taxon>Dikarya</taxon>
        <taxon>Ascomycota</taxon>
        <taxon>Pezizomycotina</taxon>
        <taxon>Dothideomycetes</taxon>
        <taxon>Dothideomycetidae</taxon>
        <taxon>Mycosphaerellales</taxon>
        <taxon>Teratosphaeriaceae</taxon>
        <taxon>Baudoinia</taxon>
    </lineage>
</organism>
<dbReference type="Gene3D" id="3.30.230.70">
    <property type="entry name" value="GHMP Kinase, N-terminal domain"/>
    <property type="match status" value="1"/>
</dbReference>
<dbReference type="GO" id="GO:0000467">
    <property type="term" value="P:exonucleolytic trimming to generate mature 3'-end of 5.8S rRNA from tricistronic rRNA transcript (SSU-rRNA, 5.8S rRNA, LSU-rRNA)"/>
    <property type="evidence" value="ECO:0007669"/>
    <property type="project" value="TreeGrafter"/>
</dbReference>